<dbReference type="EMBL" id="MAAO01000006">
    <property type="protein sequence ID" value="OUR96977.1"/>
    <property type="molecule type" value="Genomic_DNA"/>
</dbReference>
<feature type="chain" id="PRO_5011988930" description="Outer membrane protein beta-barrel domain-containing protein" evidence="1">
    <location>
        <begin position="20"/>
        <end position="235"/>
    </location>
</feature>
<evidence type="ECO:0000256" key="1">
    <source>
        <dbReference type="SAM" id="SignalP"/>
    </source>
</evidence>
<evidence type="ECO:0000313" key="3">
    <source>
        <dbReference type="Proteomes" id="UP000196531"/>
    </source>
</evidence>
<evidence type="ECO:0000313" key="2">
    <source>
        <dbReference type="EMBL" id="OUR96977.1"/>
    </source>
</evidence>
<keyword evidence="1" id="KW-0732">Signal</keyword>
<evidence type="ECO:0008006" key="4">
    <source>
        <dbReference type="Google" id="ProtNLM"/>
    </source>
</evidence>
<sequence length="235" mass="26866">MKFLTLLTFIFLISKSSLAFNNEMFLKAGTNFSLNRLGVFEKEEPGSDDRGIAEHSYFGGFGFNTHFGYRWERYEFTISSTIVLGKVEDLSFVINENSFKGSGNYQNLMVSPTLRYFVPWKPLKEWRINLGTGPIWSQQTVRLKEFVSTGPFSGRNFKLTYDSVGWGISIGLEENLKYKEMHPVYVELSYVRLYSLRAYLVDTSDSTKSNVLSKSEAKKDVRAEALILSIGIVLF</sequence>
<gene>
    <name evidence="2" type="ORF">A9Q84_11620</name>
</gene>
<protein>
    <recommendedName>
        <fullName evidence="4">Outer membrane protein beta-barrel domain-containing protein</fullName>
    </recommendedName>
</protein>
<comment type="caution">
    <text evidence="2">The sequence shown here is derived from an EMBL/GenBank/DDBJ whole genome shotgun (WGS) entry which is preliminary data.</text>
</comment>
<name>A0A1Y5F7R4_9BACT</name>
<dbReference type="AlphaFoldDB" id="A0A1Y5F7R4"/>
<organism evidence="2 3">
    <name type="scientific">Halobacteriovorax marinus</name>
    <dbReference type="NCBI Taxonomy" id="97084"/>
    <lineage>
        <taxon>Bacteria</taxon>
        <taxon>Pseudomonadati</taxon>
        <taxon>Bdellovibrionota</taxon>
        <taxon>Bacteriovoracia</taxon>
        <taxon>Bacteriovoracales</taxon>
        <taxon>Halobacteriovoraceae</taxon>
        <taxon>Halobacteriovorax</taxon>
    </lineage>
</organism>
<proteinExistence type="predicted"/>
<accession>A0A1Y5F7R4</accession>
<dbReference type="Proteomes" id="UP000196531">
    <property type="component" value="Unassembled WGS sequence"/>
</dbReference>
<reference evidence="3" key="1">
    <citation type="journal article" date="2017" name="Proc. Natl. Acad. Sci. U.S.A.">
        <title>Simulation of Deepwater Horizon oil plume reveals substrate specialization within a complex community of hydrocarbon-degraders.</title>
        <authorList>
            <person name="Hu P."/>
            <person name="Dubinsky E.A."/>
            <person name="Probst A.J."/>
            <person name="Wang J."/>
            <person name="Sieber C.M.K."/>
            <person name="Tom L.M."/>
            <person name="Gardinali P."/>
            <person name="Banfield J.F."/>
            <person name="Atlas R.M."/>
            <person name="Andersen G.L."/>
        </authorList>
    </citation>
    <scope>NUCLEOTIDE SEQUENCE [LARGE SCALE GENOMIC DNA]</scope>
</reference>
<feature type="signal peptide" evidence="1">
    <location>
        <begin position="1"/>
        <end position="19"/>
    </location>
</feature>